<gene>
    <name evidence="1" type="ORF">C9386_09870</name>
</gene>
<reference evidence="1 2" key="1">
    <citation type="submission" date="2018-03" db="EMBL/GenBank/DDBJ databases">
        <authorList>
            <person name="Wu G."/>
        </authorList>
    </citation>
    <scope>NUCLEOTIDE SEQUENCE [LARGE SCALE GENOMIC DNA]</scope>
    <source>
        <strain evidence="1 2">SAM-118</strain>
    </source>
</reference>
<protein>
    <submittedName>
        <fullName evidence="1">Uncharacterized protein</fullName>
    </submittedName>
</protein>
<proteinExistence type="predicted"/>
<accession>A0AAE8F6W5</accession>
<dbReference type="KEGG" id="xva:C7V42_03965"/>
<name>A0AAE8F6W5_XANVA</name>
<dbReference type="EMBL" id="PYTT01000090">
    <property type="protein sequence ID" value="RNL02656.1"/>
    <property type="molecule type" value="Genomic_DNA"/>
</dbReference>
<dbReference type="Proteomes" id="UP000284283">
    <property type="component" value="Unassembled WGS sequence"/>
</dbReference>
<organism evidence="1 2">
    <name type="scientific">Xanthomonas vasicola pv. vasculorum</name>
    <dbReference type="NCBI Taxonomy" id="325776"/>
    <lineage>
        <taxon>Bacteria</taxon>
        <taxon>Pseudomonadati</taxon>
        <taxon>Pseudomonadota</taxon>
        <taxon>Gammaproteobacteria</taxon>
        <taxon>Lysobacterales</taxon>
        <taxon>Lysobacteraceae</taxon>
        <taxon>Xanthomonas</taxon>
    </lineage>
</organism>
<evidence type="ECO:0000313" key="2">
    <source>
        <dbReference type="Proteomes" id="UP000284283"/>
    </source>
</evidence>
<dbReference type="AlphaFoldDB" id="A0AAE8F6W5"/>
<comment type="caution">
    <text evidence="1">The sequence shown here is derived from an EMBL/GenBank/DDBJ whole genome shotgun (WGS) entry which is preliminary data.</text>
</comment>
<sequence>MIGKVAETRLAGTGPTTRQHINPLALLCVDSDACAMSPVRSDVLLPIPDSRFPNPGLPA</sequence>
<evidence type="ECO:0000313" key="1">
    <source>
        <dbReference type="EMBL" id="RNL02656.1"/>
    </source>
</evidence>